<dbReference type="PROSITE" id="PS00041">
    <property type="entry name" value="HTH_ARAC_FAMILY_1"/>
    <property type="match status" value="1"/>
</dbReference>
<comment type="caution">
    <text evidence="5">The sequence shown here is derived from an EMBL/GenBank/DDBJ whole genome shotgun (WGS) entry which is preliminary data.</text>
</comment>
<dbReference type="EMBL" id="JBHUJB010000070">
    <property type="protein sequence ID" value="MFD2160096.1"/>
    <property type="molecule type" value="Genomic_DNA"/>
</dbReference>
<dbReference type="Gene3D" id="3.40.50.2300">
    <property type="match status" value="2"/>
</dbReference>
<dbReference type="PANTHER" id="PTHR30146:SF24">
    <property type="entry name" value="XYLOSE OPERON REGULATORY PROTEIN"/>
    <property type="match status" value="1"/>
</dbReference>
<dbReference type="PANTHER" id="PTHR30146">
    <property type="entry name" value="LACI-RELATED TRANSCRIPTIONAL REPRESSOR"/>
    <property type="match status" value="1"/>
</dbReference>
<dbReference type="SMART" id="SM00342">
    <property type="entry name" value="HTH_ARAC"/>
    <property type="match status" value="1"/>
</dbReference>
<keyword evidence="1" id="KW-0805">Transcription regulation</keyword>
<dbReference type="RefSeq" id="WP_377178584.1">
    <property type="nucleotide sequence ID" value="NZ_JBHUJB010000070.1"/>
</dbReference>
<dbReference type="PROSITE" id="PS01124">
    <property type="entry name" value="HTH_ARAC_FAMILY_2"/>
    <property type="match status" value="1"/>
</dbReference>
<dbReference type="InterPro" id="IPR018060">
    <property type="entry name" value="HTH_AraC"/>
</dbReference>
<keyword evidence="6" id="KW-1185">Reference proteome</keyword>
<dbReference type="Proteomes" id="UP001597389">
    <property type="component" value="Unassembled WGS sequence"/>
</dbReference>
<sequence length="386" mass="44323">MQQVKTIGIRLPDWLHQRHTIIRGFVDYIKRHHLRWRLIGNEPNAFELEEVTLDENWKGDAILVYRCTREESEQWESEGITVVNLSSETPHPNLINLIPDDLLLGRTAAQHLEMMGLSHYIYVGDPNRQYSARRWQGFSQYLEASNITAFKYDIPVSQTPITQRPQTVRQHLEKICEKLQPASGIFLRDDMLARHMLSIMLEREMEVPKDYCVMGCGNNESHCNLSWPTLTSVHYPAHQAGYAAAEQLHNAFNGKTPHTPSLPSDSVCERSSTAVYAKSDSLVNQAITIITERCDHETLSVRDIAKELGVSYSQLRQKFSQATGRTVRSEIVRVRVERIKDLLTTTSLSLDDIARNMGYSSTSEFSRFVQREIGTSPRRFRLKHQT</sequence>
<feature type="domain" description="HTH araC/xylS-type" evidence="4">
    <location>
        <begin position="284"/>
        <end position="383"/>
    </location>
</feature>
<evidence type="ECO:0000256" key="1">
    <source>
        <dbReference type="ARBA" id="ARBA00023015"/>
    </source>
</evidence>
<evidence type="ECO:0000313" key="6">
    <source>
        <dbReference type="Proteomes" id="UP001597389"/>
    </source>
</evidence>
<dbReference type="InterPro" id="IPR009057">
    <property type="entry name" value="Homeodomain-like_sf"/>
</dbReference>
<name>A0ABW4ZF12_9BACT</name>
<keyword evidence="3" id="KW-0804">Transcription</keyword>
<dbReference type="InterPro" id="IPR028082">
    <property type="entry name" value="Peripla_BP_I"/>
</dbReference>
<dbReference type="InterPro" id="IPR018062">
    <property type="entry name" value="HTH_AraC-typ_CS"/>
</dbReference>
<dbReference type="SUPFAM" id="SSF46689">
    <property type="entry name" value="Homeodomain-like"/>
    <property type="match status" value="1"/>
</dbReference>
<gene>
    <name evidence="5" type="ORF">ACFSW8_14415</name>
</gene>
<evidence type="ECO:0000256" key="3">
    <source>
        <dbReference type="ARBA" id="ARBA00023163"/>
    </source>
</evidence>
<evidence type="ECO:0000259" key="4">
    <source>
        <dbReference type="PROSITE" id="PS01124"/>
    </source>
</evidence>
<dbReference type="Gene3D" id="1.10.10.60">
    <property type="entry name" value="Homeodomain-like"/>
    <property type="match status" value="1"/>
</dbReference>
<protein>
    <submittedName>
        <fullName evidence="5">Substrate-binding domain-containing protein</fullName>
    </submittedName>
</protein>
<dbReference type="SUPFAM" id="SSF53822">
    <property type="entry name" value="Periplasmic binding protein-like I"/>
    <property type="match status" value="1"/>
</dbReference>
<dbReference type="Pfam" id="PF13377">
    <property type="entry name" value="Peripla_BP_3"/>
    <property type="match status" value="1"/>
</dbReference>
<accession>A0ABW4ZF12</accession>
<dbReference type="InterPro" id="IPR046335">
    <property type="entry name" value="LacI/GalR-like_sensor"/>
</dbReference>
<evidence type="ECO:0000313" key="5">
    <source>
        <dbReference type="EMBL" id="MFD2160096.1"/>
    </source>
</evidence>
<dbReference type="Pfam" id="PF12833">
    <property type="entry name" value="HTH_18"/>
    <property type="match status" value="1"/>
</dbReference>
<keyword evidence="2" id="KW-0238">DNA-binding</keyword>
<proteinExistence type="predicted"/>
<evidence type="ECO:0000256" key="2">
    <source>
        <dbReference type="ARBA" id="ARBA00023125"/>
    </source>
</evidence>
<organism evidence="5 6">
    <name type="scientific">Rubritalea tangerina</name>
    <dbReference type="NCBI Taxonomy" id="430798"/>
    <lineage>
        <taxon>Bacteria</taxon>
        <taxon>Pseudomonadati</taxon>
        <taxon>Verrucomicrobiota</taxon>
        <taxon>Verrucomicrobiia</taxon>
        <taxon>Verrucomicrobiales</taxon>
        <taxon>Rubritaleaceae</taxon>
        <taxon>Rubritalea</taxon>
    </lineage>
</organism>
<reference evidence="6" key="1">
    <citation type="journal article" date="2019" name="Int. J. Syst. Evol. Microbiol.">
        <title>The Global Catalogue of Microorganisms (GCM) 10K type strain sequencing project: providing services to taxonomists for standard genome sequencing and annotation.</title>
        <authorList>
            <consortium name="The Broad Institute Genomics Platform"/>
            <consortium name="The Broad Institute Genome Sequencing Center for Infectious Disease"/>
            <person name="Wu L."/>
            <person name="Ma J."/>
        </authorList>
    </citation>
    <scope>NUCLEOTIDE SEQUENCE [LARGE SCALE GENOMIC DNA]</scope>
    <source>
        <strain evidence="6">CCUG 57942</strain>
    </source>
</reference>